<dbReference type="EMBL" id="BTRK01000004">
    <property type="protein sequence ID" value="GMR49031.1"/>
    <property type="molecule type" value="Genomic_DNA"/>
</dbReference>
<comment type="caution">
    <text evidence="1">The sequence shown here is derived from an EMBL/GenBank/DDBJ whole genome shotgun (WGS) entry which is preliminary data.</text>
</comment>
<protein>
    <submittedName>
        <fullName evidence="1">Uncharacterized protein</fullName>
    </submittedName>
</protein>
<keyword evidence="2" id="KW-1185">Reference proteome</keyword>
<organism evidence="1 2">
    <name type="scientific">Pristionchus mayeri</name>
    <dbReference type="NCBI Taxonomy" id="1317129"/>
    <lineage>
        <taxon>Eukaryota</taxon>
        <taxon>Metazoa</taxon>
        <taxon>Ecdysozoa</taxon>
        <taxon>Nematoda</taxon>
        <taxon>Chromadorea</taxon>
        <taxon>Rhabditida</taxon>
        <taxon>Rhabditina</taxon>
        <taxon>Diplogasteromorpha</taxon>
        <taxon>Diplogasteroidea</taxon>
        <taxon>Neodiplogasteridae</taxon>
        <taxon>Pristionchus</taxon>
    </lineage>
</organism>
<evidence type="ECO:0000313" key="1">
    <source>
        <dbReference type="EMBL" id="GMR49031.1"/>
    </source>
</evidence>
<evidence type="ECO:0000313" key="2">
    <source>
        <dbReference type="Proteomes" id="UP001328107"/>
    </source>
</evidence>
<feature type="non-terminal residue" evidence="1">
    <location>
        <position position="1"/>
    </location>
</feature>
<proteinExistence type="predicted"/>
<accession>A0AAN5CR03</accession>
<reference evidence="2" key="1">
    <citation type="submission" date="2022-10" db="EMBL/GenBank/DDBJ databases">
        <title>Genome assembly of Pristionchus species.</title>
        <authorList>
            <person name="Yoshida K."/>
            <person name="Sommer R.J."/>
        </authorList>
    </citation>
    <scope>NUCLEOTIDE SEQUENCE [LARGE SCALE GENOMIC DNA]</scope>
    <source>
        <strain evidence="2">RS5460</strain>
    </source>
</reference>
<dbReference type="AlphaFoldDB" id="A0AAN5CR03"/>
<sequence length="223" mass="25703">SQVTPEFINSMVDKSIAFHRETTELVSQFYGGRVLEMVKFHKRMCDRYIENQVPMLTNQIGALETTFNADFKAWSTTVGLSERTHEAELDYLKCKCIRPLAEDELPLPKFLAKSSPSFCQSILNSLIDTETIMDNEFAAAKNYREVESLKIHNRSADHTNVREEWMRNIAENAPVPEVKSAMRRVIKMNETDHDVNAIQFEKKLEEAKNQFIAILEKKALKTD</sequence>
<name>A0AAN5CR03_9BILA</name>
<dbReference type="Proteomes" id="UP001328107">
    <property type="component" value="Unassembled WGS sequence"/>
</dbReference>
<gene>
    <name evidence="1" type="ORF">PMAYCL1PPCAC_19226</name>
</gene>